<evidence type="ECO:0000256" key="5">
    <source>
        <dbReference type="ARBA" id="ARBA00022737"/>
    </source>
</evidence>
<keyword evidence="10" id="KW-0732">Signal</keyword>
<evidence type="ECO:0000256" key="3">
    <source>
        <dbReference type="ARBA" id="ARBA00022490"/>
    </source>
</evidence>
<dbReference type="Pfam" id="PF12770">
    <property type="entry name" value="CHAT"/>
    <property type="match status" value="1"/>
</dbReference>
<dbReference type="GO" id="GO:0005737">
    <property type="term" value="C:cytoplasm"/>
    <property type="evidence" value="ECO:0007669"/>
    <property type="project" value="TreeGrafter"/>
</dbReference>
<keyword evidence="7" id="KW-0175">Coiled coil</keyword>
<sequence length="951" mass="99929">MRGRLLSAAAGAALLMSSPPVAATGADPVAAAAKIDISADPGGAVVAWRAALAATPQGSARRPHVLVNLGAALVGASRSDEALPILTEAQRTPGATPADKARIATMRGSALADLNKLDEAKASLRSAIAQWHAIRPQGSPEEASATNTLATIYFAEGDLDTAERIGRESIDLYRKVAAPEDAELVGSIGNMSTITLQQRKLEASEAYAREAMTIAARVLPEDHPTAIVALTNWVAVLAAQNRRAESVDILKRIAALREKRFGPDYPPLAISYNNLARNLMFLGRAAEGEPYARRAVAIGERTRDPTDQALAAFRDNLADQLVDLGREEESVAIRRQAIAGLGQGNQQRAMRIRSSLGKTLLHMGDDADASEQFATVDAWQAKTLPETHPDRIENAGYRALLAARLRQPGADAALVRILTVTERELFANADPDRRSSFVADHLGRLLEASWLVGDRPAGFRVAQLMALDDAGRAIVAVSARAAARDGAATLVRKRQDLLAQRDMLTQAALRAYGKGNADYRDATAEVGKVDSELAATEAALTAAQPDYAALTRFAALDETAVAQRLGRRQALVMPVPFAGGALTFVVRPDGGAWARSPEGATTSADAAALRASLGLERATRGALADASGEQPRFDRTLAHRVYRDIVPAGLDAALKGATDWILAPGGGFTKLPFAVLVTDAPRGRDDDPAALRATPWLIRKAALMQVPAIAGIGENDAAAKVGDRFVGIGAPLLGGKAAPGDLHSFYRGGAVDRDALAALAPLPQAERELRRMQDALGLQPSLLVGAAATESAVKAEDLKRVRVLAFATHGLVGGAVDKVSEPGLVLTPPAKPDANDDGLLTASEIAGLDIDADWVVLSACDTAAGQSPTAPALSGLARAFLYAGARSLLVSHWAVRDDVAARLTVETASRAAKGEPRPQALRKAMLRLIADPKVTDGADPSVWAPFILVAR</sequence>
<dbReference type="Proteomes" id="UP000189818">
    <property type="component" value="Unassembled WGS sequence"/>
</dbReference>
<keyword evidence="5" id="KW-0677">Repeat</keyword>
<dbReference type="GO" id="GO:0005874">
    <property type="term" value="C:microtubule"/>
    <property type="evidence" value="ECO:0007669"/>
    <property type="project" value="UniProtKB-KW"/>
</dbReference>
<feature type="signal peptide" evidence="10">
    <location>
        <begin position="1"/>
        <end position="22"/>
    </location>
</feature>
<dbReference type="STRING" id="439228.SAMN06295920_103532"/>
<evidence type="ECO:0000256" key="2">
    <source>
        <dbReference type="ARBA" id="ARBA00009622"/>
    </source>
</evidence>
<reference evidence="14" key="1">
    <citation type="submission" date="2017-02" db="EMBL/GenBank/DDBJ databases">
        <authorList>
            <person name="Varghese N."/>
            <person name="Submissions S."/>
        </authorList>
    </citation>
    <scope>NUCLEOTIDE SEQUENCE [LARGE SCALE GENOMIC DNA]</scope>
    <source>
        <strain evidence="14">UM2</strain>
    </source>
</reference>
<dbReference type="AlphaFoldDB" id="A0A1T5C2L9"/>
<keyword evidence="9" id="KW-0206">Cytoskeleton</keyword>
<proteinExistence type="inferred from homology"/>
<dbReference type="InterPro" id="IPR011990">
    <property type="entry name" value="TPR-like_helical_dom_sf"/>
</dbReference>
<dbReference type="GO" id="GO:0007018">
    <property type="term" value="P:microtubule-based movement"/>
    <property type="evidence" value="ECO:0007669"/>
    <property type="project" value="TreeGrafter"/>
</dbReference>
<dbReference type="SMART" id="SM00028">
    <property type="entry name" value="TPR"/>
    <property type="match status" value="4"/>
</dbReference>
<feature type="chain" id="PRO_5010533750" evidence="10">
    <location>
        <begin position="23"/>
        <end position="951"/>
    </location>
</feature>
<keyword evidence="3" id="KW-0963">Cytoplasm</keyword>
<organism evidence="13 14">
    <name type="scientific">Rhizorhabdus histidinilytica</name>
    <dbReference type="NCBI Taxonomy" id="439228"/>
    <lineage>
        <taxon>Bacteria</taxon>
        <taxon>Pseudomonadati</taxon>
        <taxon>Pseudomonadota</taxon>
        <taxon>Alphaproteobacteria</taxon>
        <taxon>Sphingomonadales</taxon>
        <taxon>Sphingomonadaceae</taxon>
        <taxon>Rhizorhabdus</taxon>
    </lineage>
</organism>
<evidence type="ECO:0000256" key="1">
    <source>
        <dbReference type="ARBA" id="ARBA00004245"/>
    </source>
</evidence>
<keyword evidence="8" id="KW-0505">Motor protein</keyword>
<dbReference type="InterPro" id="IPR041656">
    <property type="entry name" value="TPR_5"/>
</dbReference>
<name>A0A1T5C2L9_9SPHN</name>
<dbReference type="Pfam" id="PF13424">
    <property type="entry name" value="TPR_12"/>
    <property type="match status" value="1"/>
</dbReference>
<evidence type="ECO:0000256" key="10">
    <source>
        <dbReference type="SAM" id="SignalP"/>
    </source>
</evidence>
<evidence type="ECO:0000259" key="11">
    <source>
        <dbReference type="Pfam" id="PF12688"/>
    </source>
</evidence>
<dbReference type="InterPro" id="IPR019734">
    <property type="entry name" value="TPR_rpt"/>
</dbReference>
<dbReference type="PANTHER" id="PTHR45783">
    <property type="entry name" value="KINESIN LIGHT CHAIN"/>
    <property type="match status" value="1"/>
</dbReference>
<dbReference type="EMBL" id="FUYM01000003">
    <property type="protein sequence ID" value="SKB53644.1"/>
    <property type="molecule type" value="Genomic_DNA"/>
</dbReference>
<accession>A0A1T5C2L9</accession>
<feature type="domain" description="CHAT" evidence="12">
    <location>
        <begin position="637"/>
        <end position="949"/>
    </location>
</feature>
<evidence type="ECO:0000256" key="9">
    <source>
        <dbReference type="ARBA" id="ARBA00023212"/>
    </source>
</evidence>
<dbReference type="InterPro" id="IPR002151">
    <property type="entry name" value="Kinesin_light"/>
</dbReference>
<evidence type="ECO:0000256" key="4">
    <source>
        <dbReference type="ARBA" id="ARBA00022701"/>
    </source>
</evidence>
<evidence type="ECO:0000256" key="7">
    <source>
        <dbReference type="ARBA" id="ARBA00023054"/>
    </source>
</evidence>
<evidence type="ECO:0000313" key="14">
    <source>
        <dbReference type="Proteomes" id="UP000189818"/>
    </source>
</evidence>
<comment type="subcellular location">
    <subcellularLocation>
        <location evidence="1">Cytoplasm</location>
        <location evidence="1">Cytoskeleton</location>
    </subcellularLocation>
</comment>
<dbReference type="Pfam" id="PF12688">
    <property type="entry name" value="TPR_5"/>
    <property type="match status" value="1"/>
</dbReference>
<keyword evidence="14" id="KW-1185">Reference proteome</keyword>
<evidence type="ECO:0000313" key="13">
    <source>
        <dbReference type="EMBL" id="SKB53644.1"/>
    </source>
</evidence>
<comment type="similarity">
    <text evidence="2">Belongs to the kinesin light chain family.</text>
</comment>
<dbReference type="GO" id="GO:0005871">
    <property type="term" value="C:kinesin complex"/>
    <property type="evidence" value="ECO:0007669"/>
    <property type="project" value="InterPro"/>
</dbReference>
<dbReference type="InterPro" id="IPR024983">
    <property type="entry name" value="CHAT_dom"/>
</dbReference>
<dbReference type="SUPFAM" id="SSF48452">
    <property type="entry name" value="TPR-like"/>
    <property type="match status" value="3"/>
</dbReference>
<dbReference type="GO" id="GO:0019894">
    <property type="term" value="F:kinesin binding"/>
    <property type="evidence" value="ECO:0007669"/>
    <property type="project" value="TreeGrafter"/>
</dbReference>
<evidence type="ECO:0000259" key="12">
    <source>
        <dbReference type="Pfam" id="PF12770"/>
    </source>
</evidence>
<feature type="domain" description="Tetratrico peptide repeat group 5" evidence="11">
    <location>
        <begin position="31"/>
        <end position="130"/>
    </location>
</feature>
<dbReference type="Gene3D" id="1.25.40.10">
    <property type="entry name" value="Tetratricopeptide repeat domain"/>
    <property type="match status" value="2"/>
</dbReference>
<protein>
    <submittedName>
        <fullName evidence="13">Tetratricopeptide repeat-containing protein</fullName>
    </submittedName>
</protein>
<evidence type="ECO:0000256" key="6">
    <source>
        <dbReference type="ARBA" id="ARBA00022803"/>
    </source>
</evidence>
<evidence type="ECO:0000256" key="8">
    <source>
        <dbReference type="ARBA" id="ARBA00023175"/>
    </source>
</evidence>
<keyword evidence="6" id="KW-0802">TPR repeat</keyword>
<dbReference type="RefSeq" id="WP_328805329.1">
    <property type="nucleotide sequence ID" value="NZ_JBHLWD010000032.1"/>
</dbReference>
<gene>
    <name evidence="13" type="ORF">SAMN06295920_103532</name>
</gene>
<dbReference type="Pfam" id="PF13374">
    <property type="entry name" value="TPR_10"/>
    <property type="match status" value="2"/>
</dbReference>
<keyword evidence="4" id="KW-0493">Microtubule</keyword>
<dbReference type="PANTHER" id="PTHR45783:SF3">
    <property type="entry name" value="KINESIN LIGHT CHAIN"/>
    <property type="match status" value="1"/>
</dbReference>